<gene>
    <name evidence="5" type="ORF">V5N11_023252</name>
</gene>
<evidence type="ECO:0000313" key="6">
    <source>
        <dbReference type="Proteomes" id="UP001558713"/>
    </source>
</evidence>
<feature type="region of interest" description="Disordered" evidence="2">
    <location>
        <begin position="1"/>
        <end position="38"/>
    </location>
</feature>
<dbReference type="PROSITE" id="PS51192">
    <property type="entry name" value="HELICASE_ATP_BIND_1"/>
    <property type="match status" value="1"/>
</dbReference>
<keyword evidence="1" id="KW-0378">Hydrolase</keyword>
<dbReference type="InterPro" id="IPR049730">
    <property type="entry name" value="SNF2/RAD54-like_C"/>
</dbReference>
<dbReference type="Gene3D" id="3.40.50.10810">
    <property type="entry name" value="Tandem AAA-ATPase domain"/>
    <property type="match status" value="1"/>
</dbReference>
<dbReference type="GO" id="GO:0004386">
    <property type="term" value="F:helicase activity"/>
    <property type="evidence" value="ECO:0007669"/>
    <property type="project" value="UniProtKB-KW"/>
</dbReference>
<dbReference type="CDD" id="cd18009">
    <property type="entry name" value="DEXHc_HELLS_SMARCA6"/>
    <property type="match status" value="1"/>
</dbReference>
<evidence type="ECO:0000313" key="5">
    <source>
        <dbReference type="EMBL" id="KAL1196565.1"/>
    </source>
</evidence>
<dbReference type="InterPro" id="IPR044753">
    <property type="entry name" value="HELLS_N"/>
</dbReference>
<feature type="domain" description="Helicase ATP-binding" evidence="3">
    <location>
        <begin position="213"/>
        <end position="381"/>
    </location>
</feature>
<evidence type="ECO:0000259" key="3">
    <source>
        <dbReference type="PROSITE" id="PS51192"/>
    </source>
</evidence>
<feature type="domain" description="Helicase C-terminal" evidence="4">
    <location>
        <begin position="528"/>
        <end position="695"/>
    </location>
</feature>
<dbReference type="SUPFAM" id="SSF52540">
    <property type="entry name" value="P-loop containing nucleoside triphosphate hydrolases"/>
    <property type="match status" value="2"/>
</dbReference>
<protein>
    <submittedName>
        <fullName evidence="5">ATP-dependent DNA helicase DDM1</fullName>
    </submittedName>
</protein>
<dbReference type="InterPro" id="IPR027417">
    <property type="entry name" value="P-loop_NTPase"/>
</dbReference>
<keyword evidence="5" id="KW-0547">Nucleotide-binding</keyword>
<name>A0ABD0ZPK1_CARAN</name>
<feature type="compositionally biased region" description="Basic and acidic residues" evidence="2">
    <location>
        <begin position="17"/>
        <end position="26"/>
    </location>
</feature>
<dbReference type="Pfam" id="PF00176">
    <property type="entry name" value="SNF2-rel_dom"/>
    <property type="match status" value="1"/>
</dbReference>
<accession>A0ABD0ZPK1</accession>
<evidence type="ECO:0000256" key="1">
    <source>
        <dbReference type="ARBA" id="ARBA00022801"/>
    </source>
</evidence>
<dbReference type="FunFam" id="3.40.50.10810:FF:000030">
    <property type="entry name" value="ATP-dependent DNA helicase DDM1"/>
    <property type="match status" value="1"/>
</dbReference>
<keyword evidence="6" id="KW-1185">Reference proteome</keyword>
<dbReference type="GO" id="GO:0016787">
    <property type="term" value="F:hydrolase activity"/>
    <property type="evidence" value="ECO:0007669"/>
    <property type="project" value="UniProtKB-KW"/>
</dbReference>
<dbReference type="InterPro" id="IPR014001">
    <property type="entry name" value="Helicase_ATP-bd"/>
</dbReference>
<evidence type="ECO:0000256" key="2">
    <source>
        <dbReference type="SAM" id="MobiDB-lite"/>
    </source>
</evidence>
<dbReference type="InterPro" id="IPR038718">
    <property type="entry name" value="SNF2-like_sf"/>
</dbReference>
<keyword evidence="5" id="KW-0067">ATP-binding</keyword>
<dbReference type="EMBL" id="JBANAX010000702">
    <property type="protein sequence ID" value="KAL1196565.1"/>
    <property type="molecule type" value="Genomic_DNA"/>
</dbReference>
<dbReference type="FunFam" id="3.40.50.300:FF:001184">
    <property type="entry name" value="Chromatin complex subunit A 106"/>
    <property type="match status" value="1"/>
</dbReference>
<feature type="compositionally biased region" description="Basic and acidic residues" evidence="2">
    <location>
        <begin position="132"/>
        <end position="142"/>
    </location>
</feature>
<dbReference type="Pfam" id="PF00271">
    <property type="entry name" value="Helicase_C"/>
    <property type="match status" value="1"/>
</dbReference>
<dbReference type="Gene3D" id="3.40.50.300">
    <property type="entry name" value="P-loop containing nucleotide triphosphate hydrolases"/>
    <property type="match status" value="1"/>
</dbReference>
<dbReference type="CDD" id="cd18793">
    <property type="entry name" value="SF2_C_SNF"/>
    <property type="match status" value="1"/>
</dbReference>
<sequence>MVSRRSTKIAPASEMAGDGKTEKDASGDSPISVLNEEENCEEKSVTVVEEEILLAKNGDSSLISQAMAQEEEQLLKIREGEENVKSAESGDAPDLNETQFNRLDELLTQTQLYSEFLLEKMEDITKNGIEGEDQKAEPEKTGRGRKRKAATQYNNTKAKRAVAAMISRSKEVENPNSDLTEEERVMKEQSELVPLLTGGQLKSYQLKGVKWLISLWQNGLNGILADQMGLGKTIQTIGFLSHLKGNGLDGPYLVIAPLSTLSNWINEIARFTPSINAIIYHGDKKQRDEIRRKHMPKTVGPKFPIVVTSYEVAMNDARKSLRHYPWKYVVIDEGHRLKNHKCKLLRELKYLKMENKLLLTGTPLQNNLSELWSLLNFILPDIFASHDEFESWFDFSGKNKNEVTKEEGEEKRRAQVVAKLHGILRPFILRRMKCDVELLLPRKKEIIIYATMTDHQKKFQEHLVNRTLEAHLGENAIPGLGWKGKLNNLCIQLRKNCNHPDLIEGQIDGSHLYPPVEVIVEQCGKFRLLERLLVRLFAKKHKVLIFSQWTKILNIMDYYFSEKGFEVCRIDGNVKLEERRRQIKEFSDEESTCRIFLLSTRAGGLGINLTAADTCILYDSDWNPQMDLQAMDRCHRIGQTKPVHVYRLATAQSVETRILKRAYSKLKLEHVVIGKGQFHQERAKSSTSLEEEDILALLRDDETAEDKMIQTDISEEDLDGLLDRSDLTITAPGEIEADEAFPVKGPGWEVVLPSSAGGMLASLNS</sequence>
<dbReference type="SMART" id="SM00487">
    <property type="entry name" value="DEXDc"/>
    <property type="match status" value="1"/>
</dbReference>
<organism evidence="5 6">
    <name type="scientific">Cardamine amara subsp. amara</name>
    <dbReference type="NCBI Taxonomy" id="228776"/>
    <lineage>
        <taxon>Eukaryota</taxon>
        <taxon>Viridiplantae</taxon>
        <taxon>Streptophyta</taxon>
        <taxon>Embryophyta</taxon>
        <taxon>Tracheophyta</taxon>
        <taxon>Spermatophyta</taxon>
        <taxon>Magnoliopsida</taxon>
        <taxon>eudicotyledons</taxon>
        <taxon>Gunneridae</taxon>
        <taxon>Pentapetalae</taxon>
        <taxon>rosids</taxon>
        <taxon>malvids</taxon>
        <taxon>Brassicales</taxon>
        <taxon>Brassicaceae</taxon>
        <taxon>Cardamineae</taxon>
        <taxon>Cardamine</taxon>
    </lineage>
</organism>
<reference evidence="5 6" key="1">
    <citation type="submission" date="2024-04" db="EMBL/GenBank/DDBJ databases">
        <title>Genome assembly C_amara_ONT_v2.</title>
        <authorList>
            <person name="Yant L."/>
            <person name="Moore C."/>
            <person name="Slenker M."/>
        </authorList>
    </citation>
    <scope>NUCLEOTIDE SEQUENCE [LARGE SCALE GENOMIC DNA]</scope>
    <source>
        <tissue evidence="5">Leaf</tissue>
    </source>
</reference>
<dbReference type="InterPro" id="IPR001650">
    <property type="entry name" value="Helicase_C-like"/>
</dbReference>
<keyword evidence="5" id="KW-0347">Helicase</keyword>
<dbReference type="PROSITE" id="PS51194">
    <property type="entry name" value="HELICASE_CTER"/>
    <property type="match status" value="1"/>
</dbReference>
<dbReference type="PANTHER" id="PTHR10799">
    <property type="entry name" value="SNF2/RAD54 HELICASE FAMILY"/>
    <property type="match status" value="1"/>
</dbReference>
<dbReference type="AlphaFoldDB" id="A0ABD0ZPK1"/>
<evidence type="ECO:0000259" key="4">
    <source>
        <dbReference type="PROSITE" id="PS51194"/>
    </source>
</evidence>
<feature type="region of interest" description="Disordered" evidence="2">
    <location>
        <begin position="128"/>
        <end position="154"/>
    </location>
</feature>
<comment type="caution">
    <text evidence="5">The sequence shown here is derived from an EMBL/GenBank/DDBJ whole genome shotgun (WGS) entry which is preliminary data.</text>
</comment>
<dbReference type="InterPro" id="IPR000330">
    <property type="entry name" value="SNF2_N"/>
</dbReference>
<dbReference type="Proteomes" id="UP001558713">
    <property type="component" value="Unassembled WGS sequence"/>
</dbReference>
<dbReference type="SMART" id="SM00490">
    <property type="entry name" value="HELICc"/>
    <property type="match status" value="1"/>
</dbReference>
<proteinExistence type="predicted"/>